<dbReference type="PANTHER" id="PTHR10868:SF1">
    <property type="entry name" value="SIGMA NON-OPIOID INTRACELLULAR RECEPTOR 1"/>
    <property type="match status" value="1"/>
</dbReference>
<organism evidence="7 8">
    <name type="scientific">Stylosanthes scabra</name>
    <dbReference type="NCBI Taxonomy" id="79078"/>
    <lineage>
        <taxon>Eukaryota</taxon>
        <taxon>Viridiplantae</taxon>
        <taxon>Streptophyta</taxon>
        <taxon>Embryophyta</taxon>
        <taxon>Tracheophyta</taxon>
        <taxon>Spermatophyta</taxon>
        <taxon>Magnoliopsida</taxon>
        <taxon>eudicotyledons</taxon>
        <taxon>Gunneridae</taxon>
        <taxon>Pentapetalae</taxon>
        <taxon>rosids</taxon>
        <taxon>fabids</taxon>
        <taxon>Fabales</taxon>
        <taxon>Fabaceae</taxon>
        <taxon>Papilionoideae</taxon>
        <taxon>50 kb inversion clade</taxon>
        <taxon>dalbergioids sensu lato</taxon>
        <taxon>Dalbergieae</taxon>
        <taxon>Pterocarpus clade</taxon>
        <taxon>Stylosanthes</taxon>
    </lineage>
</organism>
<evidence type="ECO:0000256" key="4">
    <source>
        <dbReference type="ARBA" id="ARBA00022824"/>
    </source>
</evidence>
<evidence type="ECO:0000256" key="3">
    <source>
        <dbReference type="ARBA" id="ARBA00022692"/>
    </source>
</evidence>
<evidence type="ECO:0000256" key="6">
    <source>
        <dbReference type="ARBA" id="ARBA00023136"/>
    </source>
</evidence>
<dbReference type="Proteomes" id="UP001341840">
    <property type="component" value="Unassembled WGS sequence"/>
</dbReference>
<evidence type="ECO:0000256" key="2">
    <source>
        <dbReference type="ARBA" id="ARBA00007141"/>
    </source>
</evidence>
<keyword evidence="3" id="KW-0812">Transmembrane</keyword>
<evidence type="ECO:0000256" key="1">
    <source>
        <dbReference type="ARBA" id="ARBA00004586"/>
    </source>
</evidence>
<reference evidence="7 8" key="1">
    <citation type="journal article" date="2023" name="Plants (Basel)">
        <title>Bridging the Gap: Combining Genomics and Transcriptomics Approaches to Understand Stylosanthes scabra, an Orphan Legume from the Brazilian Caatinga.</title>
        <authorList>
            <person name="Ferreira-Neto J.R.C."/>
            <person name="da Silva M.D."/>
            <person name="Binneck E."/>
            <person name="de Melo N.F."/>
            <person name="da Silva R.H."/>
            <person name="de Melo A.L.T.M."/>
            <person name="Pandolfi V."/>
            <person name="Bustamante F.O."/>
            <person name="Brasileiro-Vidal A.C."/>
            <person name="Benko-Iseppon A.M."/>
        </authorList>
    </citation>
    <scope>NUCLEOTIDE SEQUENCE [LARGE SCALE GENOMIC DNA]</scope>
    <source>
        <tissue evidence="7">Leaves</tissue>
    </source>
</reference>
<dbReference type="EMBL" id="JASCZI010241710">
    <property type="protein sequence ID" value="MED6205506.1"/>
    <property type="molecule type" value="Genomic_DNA"/>
</dbReference>
<name>A0ABU6Y6L6_9FABA</name>
<evidence type="ECO:0000313" key="8">
    <source>
        <dbReference type="Proteomes" id="UP001341840"/>
    </source>
</evidence>
<keyword evidence="4" id="KW-0256">Endoplasmic reticulum</keyword>
<dbReference type="InterPro" id="IPR006716">
    <property type="entry name" value="ERG2_sigma1_rcpt-like"/>
</dbReference>
<proteinExistence type="inferred from homology"/>
<keyword evidence="8" id="KW-1185">Reference proteome</keyword>
<keyword evidence="6" id="KW-0472">Membrane</keyword>
<protein>
    <submittedName>
        <fullName evidence="7">Uncharacterized protein</fullName>
    </submittedName>
</protein>
<comment type="similarity">
    <text evidence="2">Belongs to the ERG2 family.</text>
</comment>
<evidence type="ECO:0000313" key="7">
    <source>
        <dbReference type="EMBL" id="MED6205506.1"/>
    </source>
</evidence>
<accession>A0ABU6Y6L6</accession>
<sequence length="396" mass="44125">MKKVFSHSKSSSSSITTATMEEEDNSSCYYPGCKKDANCSCEICLASITATLDLMPMSIHKSSLTKLSSSKPNNNVECTPTPITFDASYLSTPRSGASLIIPSSTPAIKSTARSSSVFSKKMDNEEEEEEEEKGQKWYFTGLKFLRILLCLGFLLCADIVFPKIVSGIIRPALSPDLVKRVGEKCWHVEDLNGKLRLLQKELASVVDGKVSNCSHVHSLWKISQDGVLLNSRCTLYKSAIEEVTVWGWPLQTSGLLTTGFSSTTFTILSGRLSQVTTNNHSPLCFSNNIYSLKLLTHFAFGSLFQKWKDGQFSYLVRKANASWVQPQWGASVVQLDPNTWVLQYQRSYATRLHSAALEFLKCRISRVVGRVKKSFWMEDNLYNGFRGANNGIQIPT</sequence>
<evidence type="ECO:0000256" key="5">
    <source>
        <dbReference type="ARBA" id="ARBA00022989"/>
    </source>
</evidence>
<dbReference type="PANTHER" id="PTHR10868">
    <property type="entry name" value="SIGMA 1-TYPE OPIOID RECEPTOR-RELATED"/>
    <property type="match status" value="1"/>
</dbReference>
<keyword evidence="5" id="KW-1133">Transmembrane helix</keyword>
<gene>
    <name evidence="7" type="ORF">PIB30_018288</name>
</gene>
<comment type="subcellular location">
    <subcellularLocation>
        <location evidence="1">Endoplasmic reticulum membrane</location>
    </subcellularLocation>
</comment>
<comment type="caution">
    <text evidence="7">The sequence shown here is derived from an EMBL/GenBank/DDBJ whole genome shotgun (WGS) entry which is preliminary data.</text>
</comment>